<feature type="signal peptide" evidence="4">
    <location>
        <begin position="1"/>
        <end position="20"/>
    </location>
</feature>
<evidence type="ECO:0000256" key="3">
    <source>
        <dbReference type="ARBA" id="ARBA00022801"/>
    </source>
</evidence>
<name>W7YH51_9BACT</name>
<dbReference type="eggNOG" id="COG0860">
    <property type="taxonomic scope" value="Bacteria"/>
</dbReference>
<dbReference type="PANTHER" id="PTHR30404:SF0">
    <property type="entry name" value="N-ACETYLMURAMOYL-L-ALANINE AMIDASE AMIC"/>
    <property type="match status" value="1"/>
</dbReference>
<feature type="chain" id="PRO_5004904272" description="N-acetylmuramoyl-L-alanine amidase" evidence="4">
    <location>
        <begin position="21"/>
        <end position="330"/>
    </location>
</feature>
<dbReference type="STRING" id="869213.GCA_000517085_02701"/>
<dbReference type="Gene3D" id="3.40.630.40">
    <property type="entry name" value="Zn-dependent exopeptidases"/>
    <property type="match status" value="1"/>
</dbReference>
<reference evidence="6 7" key="1">
    <citation type="journal article" date="2014" name="Genome Announc.">
        <title>Draft Genome Sequence of Cytophaga fermentans JCM 21142T, a Facultative Anaerobe Isolated from Marine Mud.</title>
        <authorList>
            <person name="Starns D."/>
            <person name="Oshima K."/>
            <person name="Suda W."/>
            <person name="Iino T."/>
            <person name="Yuki M."/>
            <person name="Inoue J."/>
            <person name="Kitamura K."/>
            <person name="Iida T."/>
            <person name="Darby A."/>
            <person name="Hattori M."/>
            <person name="Ohkuma M."/>
        </authorList>
    </citation>
    <scope>NUCLEOTIDE SEQUENCE [LARGE SCALE GENOMIC DNA]</scope>
    <source>
        <strain evidence="6 7">JCM 21142</strain>
    </source>
</reference>
<evidence type="ECO:0000313" key="7">
    <source>
        <dbReference type="Proteomes" id="UP000019402"/>
    </source>
</evidence>
<keyword evidence="3" id="KW-0378">Hydrolase</keyword>
<dbReference type="PANTHER" id="PTHR30404">
    <property type="entry name" value="N-ACETYLMURAMOYL-L-ALANINE AMIDASE"/>
    <property type="match status" value="1"/>
</dbReference>
<dbReference type="Proteomes" id="UP000019402">
    <property type="component" value="Unassembled WGS sequence"/>
</dbReference>
<comment type="caution">
    <text evidence="6">The sequence shown here is derived from an EMBL/GenBank/DDBJ whole genome shotgun (WGS) entry which is preliminary data.</text>
</comment>
<evidence type="ECO:0000256" key="4">
    <source>
        <dbReference type="SAM" id="SignalP"/>
    </source>
</evidence>
<dbReference type="Pfam" id="PF01520">
    <property type="entry name" value="Amidase_3"/>
    <property type="match status" value="1"/>
</dbReference>
<feature type="domain" description="MurNAc-LAA" evidence="5">
    <location>
        <begin position="111"/>
        <end position="318"/>
    </location>
</feature>
<dbReference type="EC" id="3.5.1.28" evidence="2"/>
<organism evidence="6 7">
    <name type="scientific">Saccharicrinis fermentans DSM 9555 = JCM 21142</name>
    <dbReference type="NCBI Taxonomy" id="869213"/>
    <lineage>
        <taxon>Bacteria</taxon>
        <taxon>Pseudomonadati</taxon>
        <taxon>Bacteroidota</taxon>
        <taxon>Bacteroidia</taxon>
        <taxon>Marinilabiliales</taxon>
        <taxon>Marinilabiliaceae</taxon>
        <taxon>Saccharicrinis</taxon>
    </lineage>
</organism>
<keyword evidence="7" id="KW-1185">Reference proteome</keyword>
<dbReference type="AlphaFoldDB" id="W7YH51"/>
<dbReference type="GO" id="GO:0008745">
    <property type="term" value="F:N-acetylmuramoyl-L-alanine amidase activity"/>
    <property type="evidence" value="ECO:0007669"/>
    <property type="project" value="UniProtKB-EC"/>
</dbReference>
<dbReference type="EMBL" id="BAMD01000029">
    <property type="protein sequence ID" value="GAF03731.1"/>
    <property type="molecule type" value="Genomic_DNA"/>
</dbReference>
<protein>
    <recommendedName>
        <fullName evidence="2">N-acetylmuramoyl-L-alanine amidase</fullName>
        <ecNumber evidence="2">3.5.1.28</ecNumber>
    </recommendedName>
</protein>
<gene>
    <name evidence="6" type="ORF">JCM21142_62412</name>
</gene>
<keyword evidence="4" id="KW-0732">Signal</keyword>
<evidence type="ECO:0000259" key="5">
    <source>
        <dbReference type="Pfam" id="PF01520"/>
    </source>
</evidence>
<dbReference type="RefSeq" id="WP_027472241.1">
    <property type="nucleotide sequence ID" value="NZ_BAMD01000029.1"/>
</dbReference>
<dbReference type="CDD" id="cd02696">
    <property type="entry name" value="MurNAc-LAA"/>
    <property type="match status" value="1"/>
</dbReference>
<accession>W7YH51</accession>
<sequence>MMIKRLLLLLITSTFLQVQAQEATNITFSTPKNGEGLHAFFKRNGLHSDELRAQFLKLNQSNLGKNNSLLMGVKYLIPETSTILHEPLYGKERAHFELESNTLKGAVFHLVSGHGGPDPGALGKYGNKTLSEDEYAYDITLRLAKKLQENGATVHMIIEDKNDGIRDHSYLESDKDETCMGQAIPLKQIDRLQQRTDAVNKLYLQFKGSYQRCVVIHVDSRSRGKEIDVFFYHAPKSKSGKAAAQSILQVFDKKYKEHQPSRGYSGIVNSRNLYLLRKTYPTAVFVELGNIRNYRDQQRFIIQNNRQALANWMYEGLLNDFNTQKQKKLN</sequence>
<comment type="catalytic activity">
    <reaction evidence="1">
        <text>Hydrolyzes the link between N-acetylmuramoyl residues and L-amino acid residues in certain cell-wall glycopeptides.</text>
        <dbReference type="EC" id="3.5.1.28"/>
    </reaction>
</comment>
<dbReference type="SUPFAM" id="SSF53187">
    <property type="entry name" value="Zn-dependent exopeptidases"/>
    <property type="match status" value="1"/>
</dbReference>
<dbReference type="InterPro" id="IPR002508">
    <property type="entry name" value="MurNAc-LAA_cat"/>
</dbReference>
<evidence type="ECO:0000256" key="2">
    <source>
        <dbReference type="ARBA" id="ARBA00011901"/>
    </source>
</evidence>
<dbReference type="InterPro" id="IPR050695">
    <property type="entry name" value="N-acetylmuramoyl_amidase_3"/>
</dbReference>
<dbReference type="GO" id="GO:0009253">
    <property type="term" value="P:peptidoglycan catabolic process"/>
    <property type="evidence" value="ECO:0007669"/>
    <property type="project" value="InterPro"/>
</dbReference>
<evidence type="ECO:0000313" key="6">
    <source>
        <dbReference type="EMBL" id="GAF03731.1"/>
    </source>
</evidence>
<proteinExistence type="predicted"/>
<evidence type="ECO:0000256" key="1">
    <source>
        <dbReference type="ARBA" id="ARBA00001561"/>
    </source>
</evidence>
<dbReference type="GO" id="GO:0030288">
    <property type="term" value="C:outer membrane-bounded periplasmic space"/>
    <property type="evidence" value="ECO:0007669"/>
    <property type="project" value="TreeGrafter"/>
</dbReference>